<dbReference type="PANTHER" id="PTHR45761">
    <property type="entry name" value="EXTENDED SYNAPTOTAGMIN-LIKE PROTEIN 2, ISOFORM C"/>
    <property type="match status" value="1"/>
</dbReference>
<evidence type="ECO:0000259" key="13">
    <source>
        <dbReference type="PROSITE" id="PS51847"/>
    </source>
</evidence>
<feature type="region of interest" description="Disordered" evidence="11">
    <location>
        <begin position="11"/>
        <end position="64"/>
    </location>
</feature>
<dbReference type="EMBL" id="NBIV01000079">
    <property type="protein sequence ID" value="PXF44861.1"/>
    <property type="molecule type" value="Genomic_DNA"/>
</dbReference>
<dbReference type="Proteomes" id="UP000247409">
    <property type="component" value="Unassembled WGS sequence"/>
</dbReference>
<evidence type="ECO:0000313" key="15">
    <source>
        <dbReference type="Proteomes" id="UP000247409"/>
    </source>
</evidence>
<dbReference type="InterPro" id="IPR000008">
    <property type="entry name" value="C2_dom"/>
</dbReference>
<organism evidence="14 15">
    <name type="scientific">Gracilariopsis chorda</name>
    <dbReference type="NCBI Taxonomy" id="448386"/>
    <lineage>
        <taxon>Eukaryota</taxon>
        <taxon>Rhodophyta</taxon>
        <taxon>Florideophyceae</taxon>
        <taxon>Rhodymeniophycidae</taxon>
        <taxon>Gracilariales</taxon>
        <taxon>Gracilariaceae</taxon>
        <taxon>Gracilariopsis</taxon>
    </lineage>
</organism>
<evidence type="ECO:0000256" key="11">
    <source>
        <dbReference type="SAM" id="MobiDB-lite"/>
    </source>
</evidence>
<dbReference type="Gene3D" id="2.60.40.150">
    <property type="entry name" value="C2 domain"/>
    <property type="match status" value="1"/>
</dbReference>
<dbReference type="OrthoDB" id="3802at2759"/>
<evidence type="ECO:0000256" key="1">
    <source>
        <dbReference type="ARBA" id="ARBA00004370"/>
    </source>
</evidence>
<evidence type="ECO:0000256" key="5">
    <source>
        <dbReference type="ARBA" id="ARBA00022737"/>
    </source>
</evidence>
<dbReference type="STRING" id="448386.A0A2V3IRV2"/>
<dbReference type="InterPro" id="IPR035892">
    <property type="entry name" value="C2_domain_sf"/>
</dbReference>
<keyword evidence="4" id="KW-0479">Metal-binding</keyword>
<dbReference type="CDD" id="cd00030">
    <property type="entry name" value="C2"/>
    <property type="match status" value="1"/>
</dbReference>
<keyword evidence="8" id="KW-0445">Lipid transport</keyword>
<sequence length="536" mass="58086">MPLPCFNFCLGSSDAGKPKTTDKPSSQQPATNPTETSSTIDNQVIKSETLEDPHTSSAPAKNNPKMAEGVSAAVAASLASGGVESVGFLNDLVRQLWDYINIAGGKLTKEIVEPMFKEMLPGPLKSLHFEKIDLGKKPLKFDNVDVHTREKGMVKLDIDVSWDGNCDIELAASMLGSFGVESVKIKGRLSVLLCPLINRMPIVSAMQIGFINPPDIELDFTGLAQVADLCIIDDTIRSIIQNVLAGILVLPNRLLIKLDPTNNFFDTYKHPLGLIRITIVKGQGFKVPKQFIKDIPDVYCKVKFGAEKMWKTSTKNNDTTPEWDEKKDFILSDHDQILEIEALDDDLAGDDNLGAGKITVGKLLLAGGTTDIPLIHEGEDTGASITVSSSIYQFTSETISCESPDHSGKELLCGLVTVLVAGASNIPGKREEAASKVQLTYDGKDYLTPTIFNNPGIDAINPSYDWSFRVPLTPDMISSSPGFTFTLMNGKETIGSTSATFEEVLQSPEKTLTAKRDMGEGASIDFRICIAGVHMV</sequence>
<dbReference type="GO" id="GO:0008289">
    <property type="term" value="F:lipid binding"/>
    <property type="evidence" value="ECO:0007669"/>
    <property type="project" value="UniProtKB-KW"/>
</dbReference>
<evidence type="ECO:0000256" key="10">
    <source>
        <dbReference type="ARBA" id="ARBA00023136"/>
    </source>
</evidence>
<keyword evidence="9" id="KW-0446">Lipid-binding</keyword>
<dbReference type="Pfam" id="PF00168">
    <property type="entry name" value="C2"/>
    <property type="match status" value="1"/>
</dbReference>
<dbReference type="InterPro" id="IPR039010">
    <property type="entry name" value="Synaptotagmin_SMP"/>
</dbReference>
<accession>A0A2V3IRV2</accession>
<dbReference type="CDD" id="cd21670">
    <property type="entry name" value="SMP_ESyt"/>
    <property type="match status" value="1"/>
</dbReference>
<feature type="domain" description="SMP-LTD" evidence="13">
    <location>
        <begin position="82"/>
        <end position="259"/>
    </location>
</feature>
<evidence type="ECO:0000256" key="2">
    <source>
        <dbReference type="ARBA" id="ARBA00022448"/>
    </source>
</evidence>
<proteinExistence type="predicted"/>
<dbReference type="PANTHER" id="PTHR45761:SF1">
    <property type="entry name" value="EXTENDED SYNAPTOTAGMIN-LIKE PROTEIN 2, ISOFORM C"/>
    <property type="match status" value="1"/>
</dbReference>
<dbReference type="InterPro" id="IPR051634">
    <property type="entry name" value="Extended_Synaptotagmin"/>
</dbReference>
<name>A0A2V3IRV2_9FLOR</name>
<feature type="domain" description="C2" evidence="12">
    <location>
        <begin position="250"/>
        <end position="374"/>
    </location>
</feature>
<dbReference type="SUPFAM" id="SSF49562">
    <property type="entry name" value="C2 domain (Calcium/lipid-binding domain, CaLB)"/>
    <property type="match status" value="1"/>
</dbReference>
<dbReference type="GO" id="GO:0016020">
    <property type="term" value="C:membrane"/>
    <property type="evidence" value="ECO:0007669"/>
    <property type="project" value="UniProtKB-SubCell"/>
</dbReference>
<evidence type="ECO:0000313" key="14">
    <source>
        <dbReference type="EMBL" id="PXF44861.1"/>
    </source>
</evidence>
<dbReference type="GO" id="GO:0005737">
    <property type="term" value="C:cytoplasm"/>
    <property type="evidence" value="ECO:0007669"/>
    <property type="project" value="UniProtKB-ARBA"/>
</dbReference>
<comment type="caution">
    <text evidence="14">The sequence shown here is derived from an EMBL/GenBank/DDBJ whole genome shotgun (WGS) entry which is preliminary data.</text>
</comment>
<protein>
    <submittedName>
        <fullName evidence="14">Extended synaptotagmin-2</fullName>
    </submittedName>
</protein>
<keyword evidence="7" id="KW-1133">Transmembrane helix</keyword>
<keyword evidence="2" id="KW-0813">Transport</keyword>
<gene>
    <name evidence="14" type="ORF">BWQ96_05351</name>
</gene>
<keyword evidence="10" id="KW-0472">Membrane</keyword>
<evidence type="ECO:0000259" key="12">
    <source>
        <dbReference type="PROSITE" id="PS50004"/>
    </source>
</evidence>
<dbReference type="GO" id="GO:0012505">
    <property type="term" value="C:endomembrane system"/>
    <property type="evidence" value="ECO:0007669"/>
    <property type="project" value="UniProtKB-ARBA"/>
</dbReference>
<evidence type="ECO:0000256" key="6">
    <source>
        <dbReference type="ARBA" id="ARBA00022837"/>
    </source>
</evidence>
<dbReference type="SMART" id="SM00239">
    <property type="entry name" value="C2"/>
    <property type="match status" value="2"/>
</dbReference>
<evidence type="ECO:0000256" key="8">
    <source>
        <dbReference type="ARBA" id="ARBA00023055"/>
    </source>
</evidence>
<dbReference type="PROSITE" id="PS51847">
    <property type="entry name" value="SMP"/>
    <property type="match status" value="1"/>
</dbReference>
<dbReference type="PROSITE" id="PS50004">
    <property type="entry name" value="C2"/>
    <property type="match status" value="1"/>
</dbReference>
<dbReference type="Pfam" id="PF17047">
    <property type="entry name" value="SMP_LBD"/>
    <property type="match status" value="1"/>
</dbReference>
<keyword evidence="3" id="KW-0812">Transmembrane</keyword>
<comment type="subcellular location">
    <subcellularLocation>
        <location evidence="1">Membrane</location>
    </subcellularLocation>
</comment>
<feature type="compositionally biased region" description="Polar residues" evidence="11">
    <location>
        <begin position="23"/>
        <end position="46"/>
    </location>
</feature>
<dbReference type="GO" id="GO:0006869">
    <property type="term" value="P:lipid transport"/>
    <property type="evidence" value="ECO:0007669"/>
    <property type="project" value="UniProtKB-KW"/>
</dbReference>
<evidence type="ECO:0000256" key="7">
    <source>
        <dbReference type="ARBA" id="ARBA00022989"/>
    </source>
</evidence>
<dbReference type="AlphaFoldDB" id="A0A2V3IRV2"/>
<keyword evidence="15" id="KW-1185">Reference proteome</keyword>
<evidence type="ECO:0000256" key="4">
    <source>
        <dbReference type="ARBA" id="ARBA00022723"/>
    </source>
</evidence>
<keyword evidence="6" id="KW-0106">Calcium</keyword>
<dbReference type="GO" id="GO:0046872">
    <property type="term" value="F:metal ion binding"/>
    <property type="evidence" value="ECO:0007669"/>
    <property type="project" value="UniProtKB-KW"/>
</dbReference>
<evidence type="ECO:0000256" key="9">
    <source>
        <dbReference type="ARBA" id="ARBA00023121"/>
    </source>
</evidence>
<dbReference type="InterPro" id="IPR031468">
    <property type="entry name" value="SMP_LBD"/>
</dbReference>
<reference evidence="14 15" key="1">
    <citation type="journal article" date="2018" name="Mol. Biol. Evol.">
        <title>Analysis of the draft genome of the red seaweed Gracilariopsis chorda provides insights into genome size evolution in Rhodophyta.</title>
        <authorList>
            <person name="Lee J."/>
            <person name="Yang E.C."/>
            <person name="Graf L."/>
            <person name="Yang J.H."/>
            <person name="Qiu H."/>
            <person name="Zel Zion U."/>
            <person name="Chan C.X."/>
            <person name="Stephens T.G."/>
            <person name="Weber A.P.M."/>
            <person name="Boo G.H."/>
            <person name="Boo S.M."/>
            <person name="Kim K.M."/>
            <person name="Shin Y."/>
            <person name="Jung M."/>
            <person name="Lee S.J."/>
            <person name="Yim H.S."/>
            <person name="Lee J.H."/>
            <person name="Bhattacharya D."/>
            <person name="Yoon H.S."/>
        </authorList>
    </citation>
    <scope>NUCLEOTIDE SEQUENCE [LARGE SCALE GENOMIC DNA]</scope>
    <source>
        <strain evidence="14 15">SKKU-2015</strain>
        <tissue evidence="14">Whole body</tissue>
    </source>
</reference>
<evidence type="ECO:0000256" key="3">
    <source>
        <dbReference type="ARBA" id="ARBA00022692"/>
    </source>
</evidence>
<keyword evidence="5" id="KW-0677">Repeat</keyword>